<proteinExistence type="predicted"/>
<dbReference type="PANTHER" id="PTHR23502">
    <property type="entry name" value="MAJOR FACILITATOR SUPERFAMILY"/>
    <property type="match status" value="1"/>
</dbReference>
<comment type="subcellular location">
    <subcellularLocation>
        <location evidence="1">Membrane</location>
        <topology evidence="1">Multi-pass membrane protein</topology>
    </subcellularLocation>
</comment>
<dbReference type="InterPro" id="IPR020846">
    <property type="entry name" value="MFS_dom"/>
</dbReference>
<dbReference type="STRING" id="135208.A0A4Z0A0K4"/>
<gene>
    <name evidence="8" type="ORF">EWM64_g4693</name>
</gene>
<feature type="transmembrane region" description="Helical" evidence="5">
    <location>
        <begin position="380"/>
        <end position="401"/>
    </location>
</feature>
<dbReference type="PROSITE" id="PS50850">
    <property type="entry name" value="MFS"/>
    <property type="match status" value="1"/>
</dbReference>
<dbReference type="GO" id="GO:0005886">
    <property type="term" value="C:plasma membrane"/>
    <property type="evidence" value="ECO:0007669"/>
    <property type="project" value="TreeGrafter"/>
</dbReference>
<keyword evidence="3 5" id="KW-1133">Transmembrane helix</keyword>
<feature type="signal peptide" evidence="6">
    <location>
        <begin position="1"/>
        <end position="16"/>
    </location>
</feature>
<dbReference type="FunFam" id="1.20.1250.20:FF:000011">
    <property type="entry name" value="MFS multidrug transporter, putative"/>
    <property type="match status" value="1"/>
</dbReference>
<accession>A0A4Z0A0K4</accession>
<feature type="chain" id="PRO_5021493530" description="Major facilitator superfamily (MFS) profile domain-containing protein" evidence="6">
    <location>
        <begin position="17"/>
        <end position="506"/>
    </location>
</feature>
<keyword evidence="4 5" id="KW-0472">Membrane</keyword>
<dbReference type="EMBL" id="SFCI01000521">
    <property type="protein sequence ID" value="TFY79319.1"/>
    <property type="molecule type" value="Genomic_DNA"/>
</dbReference>
<dbReference type="Gene3D" id="1.20.1250.20">
    <property type="entry name" value="MFS general substrate transporter like domains"/>
    <property type="match status" value="1"/>
</dbReference>
<keyword evidence="6" id="KW-0732">Signal</keyword>
<dbReference type="CDD" id="cd17323">
    <property type="entry name" value="MFS_Tpo1_MDR_like"/>
    <property type="match status" value="1"/>
</dbReference>
<keyword evidence="2 5" id="KW-0812">Transmembrane</keyword>
<dbReference type="Proteomes" id="UP000298061">
    <property type="component" value="Unassembled WGS sequence"/>
</dbReference>
<evidence type="ECO:0000313" key="8">
    <source>
        <dbReference type="EMBL" id="TFY79319.1"/>
    </source>
</evidence>
<evidence type="ECO:0000256" key="3">
    <source>
        <dbReference type="ARBA" id="ARBA00022989"/>
    </source>
</evidence>
<feature type="transmembrane region" description="Helical" evidence="5">
    <location>
        <begin position="194"/>
        <end position="219"/>
    </location>
</feature>
<organism evidence="8 9">
    <name type="scientific">Hericium alpestre</name>
    <dbReference type="NCBI Taxonomy" id="135208"/>
    <lineage>
        <taxon>Eukaryota</taxon>
        <taxon>Fungi</taxon>
        <taxon>Dikarya</taxon>
        <taxon>Basidiomycota</taxon>
        <taxon>Agaricomycotina</taxon>
        <taxon>Agaricomycetes</taxon>
        <taxon>Russulales</taxon>
        <taxon>Hericiaceae</taxon>
        <taxon>Hericium</taxon>
    </lineage>
</organism>
<comment type="caution">
    <text evidence="8">The sequence shown here is derived from an EMBL/GenBank/DDBJ whole genome shotgun (WGS) entry which is preliminary data.</text>
</comment>
<name>A0A4Z0A0K4_9AGAM</name>
<feature type="transmembrane region" description="Helical" evidence="5">
    <location>
        <begin position="340"/>
        <end position="359"/>
    </location>
</feature>
<evidence type="ECO:0000313" key="9">
    <source>
        <dbReference type="Proteomes" id="UP000298061"/>
    </source>
</evidence>
<keyword evidence="9" id="KW-1185">Reference proteome</keyword>
<evidence type="ECO:0000256" key="6">
    <source>
        <dbReference type="SAM" id="SignalP"/>
    </source>
</evidence>
<evidence type="ECO:0000256" key="2">
    <source>
        <dbReference type="ARBA" id="ARBA00022692"/>
    </source>
</evidence>
<feature type="transmembrane region" description="Helical" evidence="5">
    <location>
        <begin position="301"/>
        <end position="320"/>
    </location>
</feature>
<feature type="transmembrane region" description="Helical" evidence="5">
    <location>
        <begin position="407"/>
        <end position="431"/>
    </location>
</feature>
<dbReference type="GO" id="GO:0022857">
    <property type="term" value="F:transmembrane transporter activity"/>
    <property type="evidence" value="ECO:0007669"/>
    <property type="project" value="InterPro"/>
</dbReference>
<feature type="transmembrane region" description="Helical" evidence="5">
    <location>
        <begin position="225"/>
        <end position="245"/>
    </location>
</feature>
<protein>
    <recommendedName>
        <fullName evidence="7">Major facilitator superfamily (MFS) profile domain-containing protein</fullName>
    </recommendedName>
</protein>
<evidence type="ECO:0000259" key="7">
    <source>
        <dbReference type="PROSITE" id="PS50850"/>
    </source>
</evidence>
<feature type="transmembrane region" description="Helical" evidence="5">
    <location>
        <begin position="438"/>
        <end position="464"/>
    </location>
</feature>
<dbReference type="OrthoDB" id="9986881at2759"/>
<dbReference type="AlphaFoldDB" id="A0A4Z0A0K4"/>
<feature type="transmembrane region" description="Helical" evidence="5">
    <location>
        <begin position="105"/>
        <end position="124"/>
    </location>
</feature>
<dbReference type="Pfam" id="PF07690">
    <property type="entry name" value="MFS_1"/>
    <property type="match status" value="1"/>
</dbReference>
<evidence type="ECO:0000256" key="1">
    <source>
        <dbReference type="ARBA" id="ARBA00004141"/>
    </source>
</evidence>
<dbReference type="PANTHER" id="PTHR23502:SF173">
    <property type="entry name" value="MFS-MULTIDRUG-RESISTANCE TRANSPORTER-RELATED"/>
    <property type="match status" value="1"/>
</dbReference>
<reference evidence="8 9" key="1">
    <citation type="submission" date="2019-02" db="EMBL/GenBank/DDBJ databases">
        <title>Genome sequencing of the rare red list fungi Hericium alpestre (H. flagellum).</title>
        <authorList>
            <person name="Buettner E."/>
            <person name="Kellner H."/>
        </authorList>
    </citation>
    <scope>NUCLEOTIDE SEQUENCE [LARGE SCALE GENOMIC DNA]</scope>
    <source>
        <strain evidence="8 9">DSM 108284</strain>
    </source>
</reference>
<feature type="transmembrane region" description="Helical" evidence="5">
    <location>
        <begin position="161"/>
        <end position="182"/>
    </location>
</feature>
<feature type="domain" description="Major facilitator superfamily (MFS) profile" evidence="7">
    <location>
        <begin position="68"/>
        <end position="506"/>
    </location>
</feature>
<dbReference type="SUPFAM" id="SSF103473">
    <property type="entry name" value="MFS general substrate transporter"/>
    <property type="match status" value="1"/>
</dbReference>
<sequence>MQLAELLLMLFGKLYLDVIEEHSRDDQEIKDEKVLTVSRVGDVEDPFLVTFPPDDKENPKNWSGLYRWYLTAASGILVLNATFASSAPSNALPVMMEYFGFGQEVAVLTVSLFIAGYCVGPILWGPLSEQIGRRPVFIWTFVIYTGFQVGCALSKNTASILIFRFLGGTFAAAPLTNSGGVVGDIWDAKTRGKAMVLFAIAPFAGPALGPTVAGWIIVAGVSWRWVFWVLTIFAGACLAMVVLTLPETYGPILLVNRAKELRKDTGDDRYYAQLELQDFTLRESIMNVVAKPFKMLFLEPMLMFCTLYISFLSGCMYLLFEAYPVVFSEGHHMNPGVSGLMFLPVSIGGGIGVIVYLLYFEPRYERYVEQHAPSLVPPEARLEVTKLGGPIFAISFFWFGWTSYASISFWSPLMAGGLMGMGIFYIFLSLFNYLIDTYLFAAASALASMTVIRSIFSAVFPVALRASNVRGYESEMGLDSTRLYRDAHGTDTIYIHKVRADLASEV</sequence>
<feature type="transmembrane region" description="Helical" evidence="5">
    <location>
        <begin position="136"/>
        <end position="155"/>
    </location>
</feature>
<dbReference type="InterPro" id="IPR011701">
    <property type="entry name" value="MFS"/>
</dbReference>
<dbReference type="InterPro" id="IPR036259">
    <property type="entry name" value="MFS_trans_sf"/>
</dbReference>
<evidence type="ECO:0000256" key="5">
    <source>
        <dbReference type="SAM" id="Phobius"/>
    </source>
</evidence>
<evidence type="ECO:0000256" key="4">
    <source>
        <dbReference type="ARBA" id="ARBA00023136"/>
    </source>
</evidence>